<dbReference type="Pfam" id="PF01381">
    <property type="entry name" value="HTH_3"/>
    <property type="match status" value="1"/>
</dbReference>
<dbReference type="Proteomes" id="UP001652338">
    <property type="component" value="Unassembled WGS sequence"/>
</dbReference>
<sequence length="179" mass="20926">MTVGERIKELRTNLGLSQVDFADRINVSKQTLYKYENNIITNIPSDKIEAAARLGNVSPAYLMGWDSWDSAIKLISNEIKRASDQTRLYIQLFESYGYKINLKLNTVDVQTKDEKTYSFDRKEFMSMIQRCYKDITYNIERLIDEQEELLAAHARTDMEQSSEAIKQDLDLMNDDTKWE</sequence>
<keyword evidence="3" id="KW-1185">Reference proteome</keyword>
<reference evidence="2 3" key="1">
    <citation type="journal article" date="2021" name="ISME Commun">
        <title>Automated analysis of genomic sequences facilitates high-throughput and comprehensive description of bacteria.</title>
        <authorList>
            <person name="Hitch T.C.A."/>
        </authorList>
    </citation>
    <scope>NUCLEOTIDE SEQUENCE [LARGE SCALE GENOMIC DNA]</scope>
    <source>
        <strain evidence="2 3">Sanger_29</strain>
    </source>
</reference>
<dbReference type="EMBL" id="JAOQKE010000013">
    <property type="protein sequence ID" value="MCU6725739.1"/>
    <property type="molecule type" value="Genomic_DNA"/>
</dbReference>
<feature type="domain" description="HTH cro/C1-type" evidence="1">
    <location>
        <begin position="7"/>
        <end position="62"/>
    </location>
</feature>
<dbReference type="Gene3D" id="1.10.260.40">
    <property type="entry name" value="lambda repressor-like DNA-binding domains"/>
    <property type="match status" value="1"/>
</dbReference>
<name>A0ABT2SMK0_9FIRM</name>
<evidence type="ECO:0000313" key="3">
    <source>
        <dbReference type="Proteomes" id="UP001652338"/>
    </source>
</evidence>
<dbReference type="InterPro" id="IPR010982">
    <property type="entry name" value="Lambda_DNA-bd_dom_sf"/>
</dbReference>
<accession>A0ABT2SMK0</accession>
<comment type="caution">
    <text evidence="2">The sequence shown here is derived from an EMBL/GenBank/DDBJ whole genome shotgun (WGS) entry which is preliminary data.</text>
</comment>
<dbReference type="CDD" id="cd00093">
    <property type="entry name" value="HTH_XRE"/>
    <property type="match status" value="1"/>
</dbReference>
<dbReference type="PROSITE" id="PS50943">
    <property type="entry name" value="HTH_CROC1"/>
    <property type="match status" value="1"/>
</dbReference>
<dbReference type="InterPro" id="IPR001387">
    <property type="entry name" value="Cro/C1-type_HTH"/>
</dbReference>
<evidence type="ECO:0000259" key="1">
    <source>
        <dbReference type="PROSITE" id="PS50943"/>
    </source>
</evidence>
<gene>
    <name evidence="2" type="ORF">OCV47_10320</name>
</gene>
<organism evidence="2 3">
    <name type="scientific">Muricoprocola aceti</name>
    <dbReference type="NCBI Taxonomy" id="2981772"/>
    <lineage>
        <taxon>Bacteria</taxon>
        <taxon>Bacillati</taxon>
        <taxon>Bacillota</taxon>
        <taxon>Clostridia</taxon>
        <taxon>Lachnospirales</taxon>
        <taxon>Lachnospiraceae</taxon>
        <taxon>Muricoprocola</taxon>
    </lineage>
</organism>
<protein>
    <submittedName>
        <fullName evidence="2">Helix-turn-helix domain-containing protein</fullName>
    </submittedName>
</protein>
<dbReference type="RefSeq" id="WP_262655000.1">
    <property type="nucleotide sequence ID" value="NZ_JAOQKE010000013.1"/>
</dbReference>
<dbReference type="SUPFAM" id="SSF47413">
    <property type="entry name" value="lambda repressor-like DNA-binding domains"/>
    <property type="match status" value="1"/>
</dbReference>
<evidence type="ECO:0000313" key="2">
    <source>
        <dbReference type="EMBL" id="MCU6725739.1"/>
    </source>
</evidence>
<dbReference type="SMART" id="SM00530">
    <property type="entry name" value="HTH_XRE"/>
    <property type="match status" value="1"/>
</dbReference>
<proteinExistence type="predicted"/>